<sequence>MNKDFLSTDSDLYKVMSHPTRLAILNLLKKGEISFENLNKRLRVRKANLSQHLAILRQHKLVSVRRKGQYAYYRLINNGLVSSHPPRVSSWSVGNLKDIGWLLALVMLIASPIAVFSSRAHPADQSIQSQLREFLPYEHLGHGHTLTAAISLVFWIALVYMLTSLIKGLWKVGR</sequence>
<dbReference type="PRINTS" id="PR00778">
    <property type="entry name" value="HTHARSR"/>
</dbReference>
<organism evidence="6 7">
    <name type="scientific">Candidatus Woykebacteria bacterium RBG_16_44_10</name>
    <dbReference type="NCBI Taxonomy" id="1802597"/>
    <lineage>
        <taxon>Bacteria</taxon>
        <taxon>Candidatus Woykeibacteriota</taxon>
    </lineage>
</organism>
<evidence type="ECO:0000256" key="2">
    <source>
        <dbReference type="ARBA" id="ARBA00023125"/>
    </source>
</evidence>
<name>A0A1G1WCY9_9BACT</name>
<evidence type="ECO:0000259" key="5">
    <source>
        <dbReference type="PROSITE" id="PS50987"/>
    </source>
</evidence>
<keyword evidence="2" id="KW-0238">DNA-binding</keyword>
<keyword evidence="1" id="KW-0805">Transcription regulation</keyword>
<proteinExistence type="predicted"/>
<dbReference type="InterPro" id="IPR036390">
    <property type="entry name" value="WH_DNA-bd_sf"/>
</dbReference>
<evidence type="ECO:0000313" key="7">
    <source>
        <dbReference type="Proteomes" id="UP000177588"/>
    </source>
</evidence>
<dbReference type="CDD" id="cd00090">
    <property type="entry name" value="HTH_ARSR"/>
    <property type="match status" value="1"/>
</dbReference>
<dbReference type="InterPro" id="IPR011991">
    <property type="entry name" value="ArsR-like_HTH"/>
</dbReference>
<comment type="caution">
    <text evidence="6">The sequence shown here is derived from an EMBL/GenBank/DDBJ whole genome shotgun (WGS) entry which is preliminary data.</text>
</comment>
<dbReference type="InterPro" id="IPR001845">
    <property type="entry name" value="HTH_ArsR_DNA-bd_dom"/>
</dbReference>
<dbReference type="PANTHER" id="PTHR33154:SF33">
    <property type="entry name" value="TRANSCRIPTIONAL REPRESSOR SDPR"/>
    <property type="match status" value="1"/>
</dbReference>
<evidence type="ECO:0000256" key="4">
    <source>
        <dbReference type="SAM" id="Phobius"/>
    </source>
</evidence>
<feature type="transmembrane region" description="Helical" evidence="4">
    <location>
        <begin position="146"/>
        <end position="170"/>
    </location>
</feature>
<dbReference type="InterPro" id="IPR051081">
    <property type="entry name" value="HTH_MetalResp_TranReg"/>
</dbReference>
<dbReference type="SUPFAM" id="SSF46785">
    <property type="entry name" value="Winged helix' DNA-binding domain"/>
    <property type="match status" value="1"/>
</dbReference>
<feature type="transmembrane region" description="Helical" evidence="4">
    <location>
        <begin position="99"/>
        <end position="116"/>
    </location>
</feature>
<dbReference type="PROSITE" id="PS50987">
    <property type="entry name" value="HTH_ARSR_2"/>
    <property type="match status" value="1"/>
</dbReference>
<dbReference type="Gene3D" id="1.10.10.10">
    <property type="entry name" value="Winged helix-like DNA-binding domain superfamily/Winged helix DNA-binding domain"/>
    <property type="match status" value="1"/>
</dbReference>
<dbReference type="EMBL" id="MHCT01000027">
    <property type="protein sequence ID" value="OGY25562.1"/>
    <property type="molecule type" value="Genomic_DNA"/>
</dbReference>
<keyword evidence="4" id="KW-0472">Membrane</keyword>
<dbReference type="AlphaFoldDB" id="A0A1G1WCY9"/>
<dbReference type="PANTHER" id="PTHR33154">
    <property type="entry name" value="TRANSCRIPTIONAL REGULATOR, ARSR FAMILY"/>
    <property type="match status" value="1"/>
</dbReference>
<protein>
    <recommendedName>
        <fullName evidence="5">HTH arsR-type domain-containing protein</fullName>
    </recommendedName>
</protein>
<keyword evidence="3" id="KW-0804">Transcription</keyword>
<keyword evidence="4" id="KW-1133">Transmembrane helix</keyword>
<gene>
    <name evidence="6" type="ORF">A2Z24_01750</name>
</gene>
<dbReference type="Pfam" id="PF12840">
    <property type="entry name" value="HTH_20"/>
    <property type="match status" value="1"/>
</dbReference>
<dbReference type="SMART" id="SM00418">
    <property type="entry name" value="HTH_ARSR"/>
    <property type="match status" value="1"/>
</dbReference>
<evidence type="ECO:0000313" key="6">
    <source>
        <dbReference type="EMBL" id="OGY25562.1"/>
    </source>
</evidence>
<dbReference type="STRING" id="1802597.A2Z24_01750"/>
<accession>A0A1G1WCY9</accession>
<dbReference type="Proteomes" id="UP000177588">
    <property type="component" value="Unassembled WGS sequence"/>
</dbReference>
<keyword evidence="4" id="KW-0812">Transmembrane</keyword>
<reference evidence="6 7" key="1">
    <citation type="journal article" date="2016" name="Nat. Commun.">
        <title>Thousands of microbial genomes shed light on interconnected biogeochemical processes in an aquifer system.</title>
        <authorList>
            <person name="Anantharaman K."/>
            <person name="Brown C.T."/>
            <person name="Hug L.A."/>
            <person name="Sharon I."/>
            <person name="Castelle C.J."/>
            <person name="Probst A.J."/>
            <person name="Thomas B.C."/>
            <person name="Singh A."/>
            <person name="Wilkins M.J."/>
            <person name="Karaoz U."/>
            <person name="Brodie E.L."/>
            <person name="Williams K.H."/>
            <person name="Hubbard S.S."/>
            <person name="Banfield J.F."/>
        </authorList>
    </citation>
    <scope>NUCLEOTIDE SEQUENCE [LARGE SCALE GENOMIC DNA]</scope>
</reference>
<dbReference type="InterPro" id="IPR036388">
    <property type="entry name" value="WH-like_DNA-bd_sf"/>
</dbReference>
<evidence type="ECO:0000256" key="1">
    <source>
        <dbReference type="ARBA" id="ARBA00023015"/>
    </source>
</evidence>
<evidence type="ECO:0000256" key="3">
    <source>
        <dbReference type="ARBA" id="ARBA00023163"/>
    </source>
</evidence>
<dbReference type="GO" id="GO:0003700">
    <property type="term" value="F:DNA-binding transcription factor activity"/>
    <property type="evidence" value="ECO:0007669"/>
    <property type="project" value="InterPro"/>
</dbReference>
<dbReference type="NCBIfam" id="NF033788">
    <property type="entry name" value="HTH_metalloreg"/>
    <property type="match status" value="1"/>
</dbReference>
<feature type="domain" description="HTH arsR-type" evidence="5">
    <location>
        <begin position="1"/>
        <end position="100"/>
    </location>
</feature>
<dbReference type="GO" id="GO:0003677">
    <property type="term" value="F:DNA binding"/>
    <property type="evidence" value="ECO:0007669"/>
    <property type="project" value="UniProtKB-KW"/>
</dbReference>